<accession>A0A8X6PN87</accession>
<comment type="caution">
    <text evidence="2">The sequence shown here is derived from an EMBL/GenBank/DDBJ whole genome shotgun (WGS) entry which is preliminary data.</text>
</comment>
<feature type="region of interest" description="Disordered" evidence="1">
    <location>
        <begin position="1"/>
        <end position="71"/>
    </location>
</feature>
<keyword evidence="3" id="KW-1185">Reference proteome</keyword>
<organism evidence="2 3">
    <name type="scientific">Nephila pilipes</name>
    <name type="common">Giant wood spider</name>
    <name type="synonym">Nephila maculata</name>
    <dbReference type="NCBI Taxonomy" id="299642"/>
    <lineage>
        <taxon>Eukaryota</taxon>
        <taxon>Metazoa</taxon>
        <taxon>Ecdysozoa</taxon>
        <taxon>Arthropoda</taxon>
        <taxon>Chelicerata</taxon>
        <taxon>Arachnida</taxon>
        <taxon>Araneae</taxon>
        <taxon>Araneomorphae</taxon>
        <taxon>Entelegynae</taxon>
        <taxon>Araneoidea</taxon>
        <taxon>Nephilidae</taxon>
        <taxon>Nephila</taxon>
    </lineage>
</organism>
<dbReference type="EMBL" id="BMAW01022874">
    <property type="protein sequence ID" value="GFT80046.1"/>
    <property type="molecule type" value="Genomic_DNA"/>
</dbReference>
<evidence type="ECO:0000313" key="3">
    <source>
        <dbReference type="Proteomes" id="UP000887013"/>
    </source>
</evidence>
<protein>
    <submittedName>
        <fullName evidence="2">Uncharacterized protein</fullName>
    </submittedName>
</protein>
<evidence type="ECO:0000313" key="2">
    <source>
        <dbReference type="EMBL" id="GFT80046.1"/>
    </source>
</evidence>
<name>A0A8X6PN87_NEPPI</name>
<sequence>MSRRARHKKRSAASAGQDIRRSTYNGAMPRHMAQCSQHAAPPNSTAATAPNQRYRRKSGATKTAVTHTKRQKIACQSTNAVYRSAGLQIQQPNHATADERTRYNVICHTPIHTTANHVTKRGEEI</sequence>
<reference evidence="2" key="1">
    <citation type="submission" date="2020-08" db="EMBL/GenBank/DDBJ databases">
        <title>Multicomponent nature underlies the extraordinary mechanical properties of spider dragline silk.</title>
        <authorList>
            <person name="Kono N."/>
            <person name="Nakamura H."/>
            <person name="Mori M."/>
            <person name="Yoshida Y."/>
            <person name="Ohtoshi R."/>
            <person name="Malay A.D."/>
            <person name="Moran D.A.P."/>
            <person name="Tomita M."/>
            <person name="Numata K."/>
            <person name="Arakawa K."/>
        </authorList>
    </citation>
    <scope>NUCLEOTIDE SEQUENCE</scope>
</reference>
<feature type="compositionally biased region" description="Basic residues" evidence="1">
    <location>
        <begin position="1"/>
        <end position="11"/>
    </location>
</feature>
<gene>
    <name evidence="2" type="ORF">NPIL_188411</name>
</gene>
<feature type="compositionally biased region" description="Low complexity" evidence="1">
    <location>
        <begin position="39"/>
        <end position="51"/>
    </location>
</feature>
<dbReference type="AlphaFoldDB" id="A0A8X6PN87"/>
<dbReference type="Proteomes" id="UP000887013">
    <property type="component" value="Unassembled WGS sequence"/>
</dbReference>
<proteinExistence type="predicted"/>
<evidence type="ECO:0000256" key="1">
    <source>
        <dbReference type="SAM" id="MobiDB-lite"/>
    </source>
</evidence>